<dbReference type="PROSITE" id="PS51257">
    <property type="entry name" value="PROKAR_LIPOPROTEIN"/>
    <property type="match status" value="1"/>
</dbReference>
<feature type="domain" description="Glutaminase A central" evidence="2">
    <location>
        <begin position="338"/>
        <end position="674"/>
    </location>
</feature>
<protein>
    <recommendedName>
        <fullName evidence="6">Glutaminase</fullName>
    </recommendedName>
</protein>
<dbReference type="InterPro" id="IPR033433">
    <property type="entry name" value="GtaA_N"/>
</dbReference>
<feature type="domain" description="DUF4964" evidence="1">
    <location>
        <begin position="29"/>
        <end position="87"/>
    </location>
</feature>
<evidence type="ECO:0000259" key="1">
    <source>
        <dbReference type="Pfam" id="PF16334"/>
    </source>
</evidence>
<dbReference type="PANTHER" id="PTHR31987">
    <property type="entry name" value="GLUTAMINASE A-RELATED"/>
    <property type="match status" value="1"/>
</dbReference>
<sequence>MKQKDFKAIQILLALFSCIIMPPSLSGQPVSFRPPAVPLVTFDPYLSIWSEADHLTDKNTVHWTHHEQALASLIRIDGRTYRLMGAEPKDVPAFPQRSLQVLPTRSIYEFEDAGVHVTLTFMTPALPHDLNAFSLPLSYITWDVRSVDGKSHKVSIYSSTSSELAVNTPAETVKWGKLKMGTLTALRVGTQAQPILGFSGDDHRIDWGYAYAAALSSESKPAIGANQTLLEDFSQKGDIPSIVDARMPRAVDDNTPVLAFVFHLGEVGAKTVERQVIVAYDEIYAIKYFGTPLRPYWRRKGATPSVLLQTASKEYPSLRNRCEKFDHELMADMTKEGGDQYAQICAAAYRECIAACGLAADANGQPLFFTKENTSNGDIATVDVIYPMDPIWIFLNPTLAKATLVSVLDYAASPHWKFPNAPHDLGTYPIITGRDDGGEGMPVEESGNMLLLCDAIAHADGNANFVTPWWSQLTQWADYLKNYGLDPENQLCTDDFMGHLAHNANLSVKAILALAAYGDLCKMRGDNTTAQEFMALAKNDAEHWMKVAADGYHYKLAFDKPNTWSQKYNLVWDQILHLNIFPSSVAQKEIAFYKTVMQPYGLPLDSRTHLTKADWSIWTATMADDKDFRFFISPIYDYLDHTTVRDPIADSYMTDDIHSGGMHARPVVGGFFIKMLTNSAMWHKWASGDKMKNLKWAPLPKFPFPPKVVSVVPTHCDWSYTIHQPSKNWMSPSFPVTTWQGGQAGFGTLEGSHTQWDTSDIWIRRTFTMPNGNYKNLQFYVFHDEDVEIYVNGVFAAKATSYNTTYEPLKISAVARKLLKSGAKITLAAHCHQTGGGQFLDVGLVNVVNE</sequence>
<evidence type="ECO:0000259" key="2">
    <source>
        <dbReference type="Pfam" id="PF16335"/>
    </source>
</evidence>
<gene>
    <name evidence="4" type="ORF">FHX64_002853</name>
</gene>
<dbReference type="Pfam" id="PF16334">
    <property type="entry name" value="DUF4964"/>
    <property type="match status" value="1"/>
</dbReference>
<evidence type="ECO:0008006" key="6">
    <source>
        <dbReference type="Google" id="ProtNLM"/>
    </source>
</evidence>
<dbReference type="InterPro" id="IPR052743">
    <property type="entry name" value="Glutaminase_GtaA"/>
</dbReference>
<evidence type="ECO:0000313" key="5">
    <source>
        <dbReference type="Proteomes" id="UP000544222"/>
    </source>
</evidence>
<dbReference type="InterPro" id="IPR008928">
    <property type="entry name" value="6-hairpin_glycosidase_sf"/>
</dbReference>
<dbReference type="Pfam" id="PF17168">
    <property type="entry name" value="DUF5127"/>
    <property type="match status" value="1"/>
</dbReference>
<accession>A0A7W5DTY9</accession>
<dbReference type="SUPFAM" id="SSF48208">
    <property type="entry name" value="Six-hairpin glycosidases"/>
    <property type="match status" value="1"/>
</dbReference>
<dbReference type="InterPro" id="IPR008979">
    <property type="entry name" value="Galactose-bd-like_sf"/>
</dbReference>
<organism evidence="4 5">
    <name type="scientific">Microbacter margulisiae</name>
    <dbReference type="NCBI Taxonomy" id="1350067"/>
    <lineage>
        <taxon>Bacteria</taxon>
        <taxon>Pseudomonadati</taxon>
        <taxon>Bacteroidota</taxon>
        <taxon>Bacteroidia</taxon>
        <taxon>Bacteroidales</taxon>
        <taxon>Porphyromonadaceae</taxon>
        <taxon>Microbacter</taxon>
    </lineage>
</organism>
<keyword evidence="5" id="KW-1185">Reference proteome</keyword>
<dbReference type="InterPro" id="IPR032515">
    <property type="entry name" value="DUF4964"/>
</dbReference>
<dbReference type="SUPFAM" id="SSF49785">
    <property type="entry name" value="Galactose-binding domain-like"/>
    <property type="match status" value="1"/>
</dbReference>
<feature type="domain" description="Glutaminase A N-terminal" evidence="3">
    <location>
        <begin position="104"/>
        <end position="332"/>
    </location>
</feature>
<dbReference type="AlphaFoldDB" id="A0A7W5DTY9"/>
<evidence type="ECO:0000313" key="4">
    <source>
        <dbReference type="EMBL" id="MBB3188655.1"/>
    </source>
</evidence>
<dbReference type="PANTHER" id="PTHR31987:SF1">
    <property type="entry name" value="GLUTAMINASE A"/>
    <property type="match status" value="1"/>
</dbReference>
<proteinExistence type="predicted"/>
<dbReference type="InterPro" id="IPR032514">
    <property type="entry name" value="GtaA_central"/>
</dbReference>
<dbReference type="GO" id="GO:0005975">
    <property type="term" value="P:carbohydrate metabolic process"/>
    <property type="evidence" value="ECO:0007669"/>
    <property type="project" value="InterPro"/>
</dbReference>
<reference evidence="4 5" key="1">
    <citation type="submission" date="2020-08" db="EMBL/GenBank/DDBJ databases">
        <title>Genomic Encyclopedia of Type Strains, Phase IV (KMG-IV): sequencing the most valuable type-strain genomes for metagenomic binning, comparative biology and taxonomic classification.</title>
        <authorList>
            <person name="Goeker M."/>
        </authorList>
    </citation>
    <scope>NUCLEOTIDE SEQUENCE [LARGE SCALE GENOMIC DNA]</scope>
    <source>
        <strain evidence="4 5">DSM 27471</strain>
    </source>
</reference>
<dbReference type="EMBL" id="JACHYB010000002">
    <property type="protein sequence ID" value="MBB3188655.1"/>
    <property type="molecule type" value="Genomic_DNA"/>
</dbReference>
<dbReference type="RefSeq" id="WP_183414391.1">
    <property type="nucleotide sequence ID" value="NZ_JACHYB010000002.1"/>
</dbReference>
<comment type="caution">
    <text evidence="4">The sequence shown here is derived from an EMBL/GenBank/DDBJ whole genome shotgun (WGS) entry which is preliminary data.</text>
</comment>
<dbReference type="Pfam" id="PF16335">
    <property type="entry name" value="GtaA_6_Hairpin"/>
    <property type="match status" value="1"/>
</dbReference>
<dbReference type="Proteomes" id="UP000544222">
    <property type="component" value="Unassembled WGS sequence"/>
</dbReference>
<evidence type="ECO:0000259" key="3">
    <source>
        <dbReference type="Pfam" id="PF17168"/>
    </source>
</evidence>
<name>A0A7W5DTY9_9PORP</name>
<dbReference type="Gene3D" id="2.60.120.260">
    <property type="entry name" value="Galactose-binding domain-like"/>
    <property type="match status" value="1"/>
</dbReference>